<accession>A0A7K1GDA0</accession>
<organism evidence="1 2">
    <name type="scientific">Winogradskyella ouciana</name>
    <dbReference type="NCBI Taxonomy" id="2608631"/>
    <lineage>
        <taxon>Bacteria</taxon>
        <taxon>Pseudomonadati</taxon>
        <taxon>Bacteroidota</taxon>
        <taxon>Flavobacteriia</taxon>
        <taxon>Flavobacteriales</taxon>
        <taxon>Flavobacteriaceae</taxon>
        <taxon>Winogradskyella</taxon>
    </lineage>
</organism>
<evidence type="ECO:0008006" key="3">
    <source>
        <dbReference type="Google" id="ProtNLM"/>
    </source>
</evidence>
<dbReference type="Proteomes" id="UP000447545">
    <property type="component" value="Unassembled WGS sequence"/>
</dbReference>
<dbReference type="AlphaFoldDB" id="A0A7K1GDA0"/>
<gene>
    <name evidence="1" type="ORF">F1003_05650</name>
</gene>
<keyword evidence="2" id="KW-1185">Reference proteome</keyword>
<dbReference type="RefSeq" id="WP_155088239.1">
    <property type="nucleotide sequence ID" value="NZ_OZ260095.1"/>
</dbReference>
<dbReference type="EMBL" id="WJYA01000004">
    <property type="protein sequence ID" value="MTE26414.1"/>
    <property type="molecule type" value="Genomic_DNA"/>
</dbReference>
<evidence type="ECO:0000313" key="2">
    <source>
        <dbReference type="Proteomes" id="UP000447545"/>
    </source>
</evidence>
<comment type="caution">
    <text evidence="1">The sequence shown here is derived from an EMBL/GenBank/DDBJ whole genome shotgun (WGS) entry which is preliminary data.</text>
</comment>
<reference evidence="1 2" key="1">
    <citation type="submission" date="2019-11" db="EMBL/GenBank/DDBJ databases">
        <title>Winogradskyella ouciana sp. nov., isolated from the hadal seawater of the Mariana Trench.</title>
        <authorList>
            <person name="Liu R."/>
        </authorList>
    </citation>
    <scope>NUCLEOTIDE SEQUENCE [LARGE SCALE GENOMIC DNA]</scope>
    <source>
        <strain evidence="1 2">ZXX205</strain>
    </source>
</reference>
<protein>
    <recommendedName>
        <fullName evidence="3">Lipoprotein</fullName>
    </recommendedName>
</protein>
<name>A0A7K1GDA0_9FLAO</name>
<proteinExistence type="predicted"/>
<evidence type="ECO:0000313" key="1">
    <source>
        <dbReference type="EMBL" id="MTE26414.1"/>
    </source>
</evidence>
<sequence>MKHVRRLLVLLLFVNCTTDSPNAEEVLEVSATNQVVQNCVNDAPKVRLTNNGTHSFEFIVYAEDYSLLHSGNVSATANSGWVELSQNDVLAVATNDIVYGQKIPLNLQLCDNLELEIDINNTLMISGE</sequence>